<sequence length="95" mass="9900">MACAAARGTRGVSAHTISPQVKGELTGSHGHGGLPVPNGGMERKPVRIRRGPATVTGERTQKATARWGWKAGPARIRGARRLSPPVESSQGADPE</sequence>
<organism evidence="2 3">
    <name type="scientific">Streptomyces axinellae</name>
    <dbReference type="NCBI Taxonomy" id="552788"/>
    <lineage>
        <taxon>Bacteria</taxon>
        <taxon>Bacillati</taxon>
        <taxon>Actinomycetota</taxon>
        <taxon>Actinomycetes</taxon>
        <taxon>Kitasatosporales</taxon>
        <taxon>Streptomycetaceae</taxon>
        <taxon>Streptomyces</taxon>
    </lineage>
</organism>
<comment type="caution">
    <text evidence="2">The sequence shown here is derived from an EMBL/GenBank/DDBJ whole genome shotgun (WGS) entry which is preliminary data.</text>
</comment>
<evidence type="ECO:0000313" key="3">
    <source>
        <dbReference type="Proteomes" id="UP001501447"/>
    </source>
</evidence>
<name>A0ABN3QNT2_9ACTN</name>
<proteinExistence type="predicted"/>
<evidence type="ECO:0000256" key="1">
    <source>
        <dbReference type="SAM" id="MobiDB-lite"/>
    </source>
</evidence>
<evidence type="ECO:0008006" key="4">
    <source>
        <dbReference type="Google" id="ProtNLM"/>
    </source>
</evidence>
<feature type="region of interest" description="Disordered" evidence="1">
    <location>
        <begin position="1"/>
        <end position="95"/>
    </location>
</feature>
<accession>A0ABN3QNT2</accession>
<dbReference type="Proteomes" id="UP001501447">
    <property type="component" value="Unassembled WGS sequence"/>
</dbReference>
<feature type="compositionally biased region" description="Polar residues" evidence="1">
    <location>
        <begin position="86"/>
        <end position="95"/>
    </location>
</feature>
<keyword evidence="3" id="KW-1185">Reference proteome</keyword>
<protein>
    <recommendedName>
        <fullName evidence="4">Transposase</fullName>
    </recommendedName>
</protein>
<gene>
    <name evidence="2" type="ORF">GCM10009863_53180</name>
</gene>
<dbReference type="EMBL" id="BAAARJ010000019">
    <property type="protein sequence ID" value="GAA2630912.1"/>
    <property type="molecule type" value="Genomic_DNA"/>
</dbReference>
<evidence type="ECO:0000313" key="2">
    <source>
        <dbReference type="EMBL" id="GAA2630912.1"/>
    </source>
</evidence>
<reference evidence="2 3" key="1">
    <citation type="journal article" date="2019" name="Int. J. Syst. Evol. Microbiol.">
        <title>The Global Catalogue of Microorganisms (GCM) 10K type strain sequencing project: providing services to taxonomists for standard genome sequencing and annotation.</title>
        <authorList>
            <consortium name="The Broad Institute Genomics Platform"/>
            <consortium name="The Broad Institute Genome Sequencing Center for Infectious Disease"/>
            <person name="Wu L."/>
            <person name="Ma J."/>
        </authorList>
    </citation>
    <scope>NUCLEOTIDE SEQUENCE [LARGE SCALE GENOMIC DNA]</scope>
    <source>
        <strain evidence="2 3">JCM 16373</strain>
    </source>
</reference>